<feature type="region of interest" description="Disordered" evidence="1">
    <location>
        <begin position="21"/>
        <end position="52"/>
    </location>
</feature>
<keyword evidence="3" id="KW-1185">Reference proteome</keyword>
<gene>
    <name evidence="2" type="ORF">L0M17_19175</name>
</gene>
<evidence type="ECO:0000313" key="2">
    <source>
        <dbReference type="EMBL" id="MCH6472064.1"/>
    </source>
</evidence>
<name>A0ABS9U5U9_9MICC</name>
<accession>A0ABS9U5U9</accession>
<dbReference type="Proteomes" id="UP001202922">
    <property type="component" value="Unassembled WGS sequence"/>
</dbReference>
<organism evidence="2 3">
    <name type="scientific">Sinomonas terrae</name>
    <dbReference type="NCBI Taxonomy" id="2908838"/>
    <lineage>
        <taxon>Bacteria</taxon>
        <taxon>Bacillati</taxon>
        <taxon>Actinomycetota</taxon>
        <taxon>Actinomycetes</taxon>
        <taxon>Micrococcales</taxon>
        <taxon>Micrococcaceae</taxon>
        <taxon>Sinomonas</taxon>
    </lineage>
</organism>
<protein>
    <submittedName>
        <fullName evidence="2">Uncharacterized protein</fullName>
    </submittedName>
</protein>
<dbReference type="EMBL" id="JAKZBV010000001">
    <property type="protein sequence ID" value="MCH6472064.1"/>
    <property type="molecule type" value="Genomic_DNA"/>
</dbReference>
<evidence type="ECO:0000313" key="3">
    <source>
        <dbReference type="Proteomes" id="UP001202922"/>
    </source>
</evidence>
<proteinExistence type="predicted"/>
<dbReference type="RefSeq" id="WP_241055980.1">
    <property type="nucleotide sequence ID" value="NZ_JAKZBV010000001.1"/>
</dbReference>
<comment type="caution">
    <text evidence="2">The sequence shown here is derived from an EMBL/GenBank/DDBJ whole genome shotgun (WGS) entry which is preliminary data.</text>
</comment>
<evidence type="ECO:0000256" key="1">
    <source>
        <dbReference type="SAM" id="MobiDB-lite"/>
    </source>
</evidence>
<sequence length="52" mass="5357">MSGTVEHVSLSTGWVTLKLSGLHPQPGSDGSSGITEEATHRTLRAAGLTPLD</sequence>
<reference evidence="2 3" key="1">
    <citation type="submission" date="2022-03" db="EMBL/GenBank/DDBJ databases">
        <title>Sinomonas sp. isolated from a soil.</title>
        <authorList>
            <person name="Han J."/>
            <person name="Kim D.-U."/>
        </authorList>
    </citation>
    <scope>NUCLEOTIDE SEQUENCE [LARGE SCALE GENOMIC DNA]</scope>
    <source>
        <strain evidence="2 3">5-5</strain>
    </source>
</reference>